<dbReference type="PROSITE" id="PS01180">
    <property type="entry name" value="CUB"/>
    <property type="match status" value="3"/>
</dbReference>
<dbReference type="InterPro" id="IPR017938">
    <property type="entry name" value="Riboflavin_synthase-like_b-brl"/>
</dbReference>
<evidence type="ECO:0000256" key="2">
    <source>
        <dbReference type="ARBA" id="ARBA00023157"/>
    </source>
</evidence>
<feature type="domain" description="CUB" evidence="5">
    <location>
        <begin position="428"/>
        <end position="540"/>
    </location>
</feature>
<dbReference type="Gene3D" id="2.60.120.290">
    <property type="entry name" value="Spermadhesin, CUB domain"/>
    <property type="match status" value="3"/>
</dbReference>
<dbReference type="InterPro" id="IPR017927">
    <property type="entry name" value="FAD-bd_FR_type"/>
</dbReference>
<dbReference type="Gene3D" id="2.60.40.3210">
    <property type="entry name" value="Zona pellucida, ZP-N domain"/>
    <property type="match status" value="1"/>
</dbReference>
<dbReference type="SUPFAM" id="SSF52343">
    <property type="entry name" value="Ferredoxin reductase-like, C-terminal NADP-linked domain"/>
    <property type="match status" value="1"/>
</dbReference>
<dbReference type="FunFam" id="2.60.120.290:FF:000013">
    <property type="entry name" value="Membrane frizzled-related protein"/>
    <property type="match status" value="3"/>
</dbReference>
<proteinExistence type="predicted"/>
<keyword evidence="8" id="KW-1185">Reference proteome</keyword>
<sequence length="819" mass="91557">MHDDSNSQAEEIWASLKPKEPLPSQCCGSGCSPCIFDTYQKDIEQWTRAKARADPSLLSGKSQQKKDLTNLSPDTFSAFQLESYDVLSEDTNLYRFKLPASGGLALGLGQHLVLRGVVHGLELQRAYTPISPVNTESSCEFLIKLYKDGLMSQYIQTWKPGDFMEWRGPFGGFPYKSNKYKQLLLIASGTGIAPMIPLLQAITDEEEDETFVKLVGCFRKYKDICMKDFLQEQSHFWNVTTYFALSQEGSLENLPWSYRDKTHIGRLDFELVDTLPLCLKRDKKNINMAFRITVLIHLLYVCGKVGSKKGVKCGGILSAPNGNVSSPNFPGLYPYNTECAWLIVVAEGSSVLLTFHHFELEYHAYCDYDYIKIYNGISEDEGNLLGKFCGDISPPQFTSSWNVMSIIFRSDRHVAHRGFLVGYRKDMCGGVLTGLSGIISSPGYPVEYSNNADCSWTVHVSNRTVVSLVFLDFQLENNEGCNFDFVALFDGPTVTHRHLGNYCGGNRPPNTVTTSNQLLVVFKSDFNIGGRGFKAYYYSGECQQVLTAISVNFTSPHYPNIYPNNINCHWTINLETGYRIKLSFANMQLEDRNSLTDECDYDSVSVHDGSSEADPLLGRWCGLERPPPLLSKANRLLVILNTDRNSAYKGFSASYTGVVPVNVSCTRTEFQIQISQQSLPQLERESVYLGNPSCSAQMTPTAYKILARFVNCGTAGQKRRNITVLVNTLFIDFSDGKQQNVQEYEVQCDAQRKVASVGIVSVEERNRLNELARRAVEASSGASVQEDSEPHDTSDIVFISICVLAVILMVIAIVWLVLL</sequence>
<keyword evidence="4" id="KW-1133">Transmembrane helix</keyword>
<dbReference type="EMBL" id="JAINUG010000044">
    <property type="protein sequence ID" value="KAJ8406292.1"/>
    <property type="molecule type" value="Genomic_DNA"/>
</dbReference>
<dbReference type="Proteomes" id="UP001221898">
    <property type="component" value="Unassembled WGS sequence"/>
</dbReference>
<dbReference type="SUPFAM" id="SSF49854">
    <property type="entry name" value="Spermadhesin, CUB domain"/>
    <property type="match status" value="3"/>
</dbReference>
<dbReference type="InterPro" id="IPR001433">
    <property type="entry name" value="OxRdtase_FAD/NAD-bd"/>
</dbReference>
<keyword evidence="1" id="KW-0677">Repeat</keyword>
<evidence type="ECO:0000313" key="8">
    <source>
        <dbReference type="Proteomes" id="UP001221898"/>
    </source>
</evidence>
<evidence type="ECO:0008006" key="9">
    <source>
        <dbReference type="Google" id="ProtNLM"/>
    </source>
</evidence>
<dbReference type="InterPro" id="IPR019180">
    <property type="entry name" value="Oxidoreductase-like_N"/>
</dbReference>
<dbReference type="Pfam" id="PF09791">
    <property type="entry name" value="Oxidored-like"/>
    <property type="match status" value="1"/>
</dbReference>
<feature type="domain" description="CUB" evidence="5">
    <location>
        <begin position="542"/>
        <end position="658"/>
    </location>
</feature>
<evidence type="ECO:0000259" key="6">
    <source>
        <dbReference type="PROSITE" id="PS51384"/>
    </source>
</evidence>
<gene>
    <name evidence="7" type="ORF">AAFF_G00305230</name>
</gene>
<dbReference type="Gene3D" id="2.40.30.10">
    <property type="entry name" value="Translation factors"/>
    <property type="match status" value="1"/>
</dbReference>
<dbReference type="Pfam" id="PF00970">
    <property type="entry name" value="FAD_binding_6"/>
    <property type="match status" value="1"/>
</dbReference>
<dbReference type="InterPro" id="IPR000859">
    <property type="entry name" value="CUB_dom"/>
</dbReference>
<dbReference type="GO" id="GO:0016491">
    <property type="term" value="F:oxidoreductase activity"/>
    <property type="evidence" value="ECO:0007669"/>
    <property type="project" value="InterPro"/>
</dbReference>
<dbReference type="Pfam" id="PF00175">
    <property type="entry name" value="NAD_binding_1"/>
    <property type="match status" value="1"/>
</dbReference>
<keyword evidence="4" id="KW-0472">Membrane</keyword>
<dbReference type="InterPro" id="IPR039261">
    <property type="entry name" value="FNR_nucleotide-bd"/>
</dbReference>
<dbReference type="InterPro" id="IPR008333">
    <property type="entry name" value="Cbr1-like_FAD-bd_dom"/>
</dbReference>
<dbReference type="InterPro" id="IPR035914">
    <property type="entry name" value="Sperma_CUB_dom_sf"/>
</dbReference>
<reference evidence="7" key="1">
    <citation type="journal article" date="2023" name="Science">
        <title>Genome structures resolve the early diversification of teleost fishes.</title>
        <authorList>
            <person name="Parey E."/>
            <person name="Louis A."/>
            <person name="Montfort J."/>
            <person name="Bouchez O."/>
            <person name="Roques C."/>
            <person name="Iampietro C."/>
            <person name="Lluch J."/>
            <person name="Castinel A."/>
            <person name="Donnadieu C."/>
            <person name="Desvignes T."/>
            <person name="Floi Bucao C."/>
            <person name="Jouanno E."/>
            <person name="Wen M."/>
            <person name="Mejri S."/>
            <person name="Dirks R."/>
            <person name="Jansen H."/>
            <person name="Henkel C."/>
            <person name="Chen W.J."/>
            <person name="Zahm M."/>
            <person name="Cabau C."/>
            <person name="Klopp C."/>
            <person name="Thompson A.W."/>
            <person name="Robinson-Rechavi M."/>
            <person name="Braasch I."/>
            <person name="Lecointre G."/>
            <person name="Bobe J."/>
            <person name="Postlethwait J.H."/>
            <person name="Berthelot C."/>
            <person name="Roest Crollius H."/>
            <person name="Guiguen Y."/>
        </authorList>
    </citation>
    <scope>NUCLEOTIDE SEQUENCE</scope>
    <source>
        <tissue evidence="7">Blood</tissue>
    </source>
</reference>
<protein>
    <recommendedName>
        <fullName evidence="9">Cytochrome-b5 reductase</fullName>
    </recommendedName>
</protein>
<evidence type="ECO:0000313" key="7">
    <source>
        <dbReference type="EMBL" id="KAJ8406292.1"/>
    </source>
</evidence>
<dbReference type="Gene3D" id="3.40.50.80">
    <property type="entry name" value="Nucleotide-binding domain of ferredoxin-NADP reductase (FNR) module"/>
    <property type="match status" value="1"/>
</dbReference>
<evidence type="ECO:0000256" key="1">
    <source>
        <dbReference type="ARBA" id="ARBA00022737"/>
    </source>
</evidence>
<organism evidence="7 8">
    <name type="scientific">Aldrovandia affinis</name>
    <dbReference type="NCBI Taxonomy" id="143900"/>
    <lineage>
        <taxon>Eukaryota</taxon>
        <taxon>Metazoa</taxon>
        <taxon>Chordata</taxon>
        <taxon>Craniata</taxon>
        <taxon>Vertebrata</taxon>
        <taxon>Euteleostomi</taxon>
        <taxon>Actinopterygii</taxon>
        <taxon>Neopterygii</taxon>
        <taxon>Teleostei</taxon>
        <taxon>Notacanthiformes</taxon>
        <taxon>Halosauridae</taxon>
        <taxon>Aldrovandia</taxon>
    </lineage>
</organism>
<comment type="caution">
    <text evidence="3">Lacks conserved residue(s) required for the propagation of feature annotation.</text>
</comment>
<dbReference type="SUPFAM" id="SSF63380">
    <property type="entry name" value="Riboflavin synthase domain-like"/>
    <property type="match status" value="1"/>
</dbReference>
<keyword evidence="2" id="KW-1015">Disulfide bond</keyword>
<evidence type="ECO:0000256" key="3">
    <source>
        <dbReference type="PROSITE-ProRule" id="PRU00059"/>
    </source>
</evidence>
<dbReference type="SMART" id="SM00042">
    <property type="entry name" value="CUB"/>
    <property type="match status" value="3"/>
</dbReference>
<keyword evidence="4" id="KW-0812">Transmembrane</keyword>
<dbReference type="PRINTS" id="PR00406">
    <property type="entry name" value="CYTB5RDTASE"/>
</dbReference>
<feature type="domain" description="CUB" evidence="5">
    <location>
        <begin position="313"/>
        <end position="426"/>
    </location>
</feature>
<accession>A0AAD7SP56</accession>
<evidence type="ECO:0000256" key="4">
    <source>
        <dbReference type="SAM" id="Phobius"/>
    </source>
</evidence>
<feature type="transmembrane region" description="Helical" evidence="4">
    <location>
        <begin position="796"/>
        <end position="818"/>
    </location>
</feature>
<dbReference type="AlphaFoldDB" id="A0AAD7SP56"/>
<dbReference type="PANTHER" id="PTHR24251:SF47">
    <property type="entry name" value="CUB DOMAIN-CONTAINING PROTEIN 2"/>
    <property type="match status" value="1"/>
</dbReference>
<name>A0AAD7SP56_9TELE</name>
<evidence type="ECO:0000259" key="5">
    <source>
        <dbReference type="PROSITE" id="PS01180"/>
    </source>
</evidence>
<dbReference type="CDD" id="cd00041">
    <property type="entry name" value="CUB"/>
    <property type="match status" value="3"/>
</dbReference>
<dbReference type="PROSITE" id="PS51384">
    <property type="entry name" value="FAD_FR"/>
    <property type="match status" value="1"/>
</dbReference>
<comment type="caution">
    <text evidence="7">The sequence shown here is derived from an EMBL/GenBank/DDBJ whole genome shotgun (WGS) entry which is preliminary data.</text>
</comment>
<dbReference type="CDD" id="cd06183">
    <property type="entry name" value="cyt_b5_reduct_like"/>
    <property type="match status" value="1"/>
</dbReference>
<dbReference type="Pfam" id="PF00431">
    <property type="entry name" value="CUB"/>
    <property type="match status" value="3"/>
</dbReference>
<feature type="domain" description="FAD-binding FR-type" evidence="6">
    <location>
        <begin position="74"/>
        <end position="176"/>
    </location>
</feature>
<dbReference type="PANTHER" id="PTHR24251">
    <property type="entry name" value="OVOCHYMASE-RELATED"/>
    <property type="match status" value="1"/>
</dbReference>